<feature type="compositionally biased region" description="Basic and acidic residues" evidence="7">
    <location>
        <begin position="13"/>
        <end position="22"/>
    </location>
</feature>
<dbReference type="InterPro" id="IPR019933">
    <property type="entry name" value="DivIVA_domain"/>
</dbReference>
<dbReference type="GO" id="GO:0005737">
    <property type="term" value="C:cytoplasm"/>
    <property type="evidence" value="ECO:0007669"/>
    <property type="project" value="UniProtKB-SubCell"/>
</dbReference>
<protein>
    <submittedName>
        <fullName evidence="8">DivIVA domain-containing protein</fullName>
    </submittedName>
</protein>
<dbReference type="Gene3D" id="6.10.250.660">
    <property type="match status" value="1"/>
</dbReference>
<reference evidence="8" key="1">
    <citation type="journal article" date="2022" name="Microorganisms">
        <title>Antibiotic Susceptibility, Resistance Gene Determinants and Corresponding Genomic Regions in Lactobacillus amylovorus Isolates Derived from Wild Boars and Domestic Pigs.</title>
        <authorList>
            <person name="Moravkova M."/>
            <person name="Kostovova I."/>
            <person name="Kavanova K."/>
            <person name="Pechar R."/>
            <person name="Stanek S."/>
            <person name="Brychta A."/>
            <person name="Zeman M."/>
            <person name="Kubasova T."/>
        </authorList>
    </citation>
    <scope>NUCLEOTIDE SEQUENCE</scope>
    <source>
        <strain evidence="8">M490A</strain>
    </source>
</reference>
<dbReference type="Proteomes" id="UP001141981">
    <property type="component" value="Unassembled WGS sequence"/>
</dbReference>
<evidence type="ECO:0000256" key="5">
    <source>
        <dbReference type="ARBA" id="ARBA00023306"/>
    </source>
</evidence>
<dbReference type="SUPFAM" id="SSF90257">
    <property type="entry name" value="Myosin rod fragments"/>
    <property type="match status" value="1"/>
</dbReference>
<comment type="subcellular location">
    <subcellularLocation>
        <location evidence="1">Cytoplasm</location>
    </subcellularLocation>
</comment>
<dbReference type="Pfam" id="PF05103">
    <property type="entry name" value="DivIVA"/>
    <property type="match status" value="1"/>
</dbReference>
<feature type="region of interest" description="Disordered" evidence="7">
    <location>
        <begin position="172"/>
        <end position="278"/>
    </location>
</feature>
<dbReference type="InterPro" id="IPR007793">
    <property type="entry name" value="DivIVA_fam"/>
</dbReference>
<keyword evidence="5" id="KW-0131">Cell cycle</keyword>
<name>A0A9X3W2Z2_LACAM</name>
<evidence type="ECO:0000256" key="4">
    <source>
        <dbReference type="ARBA" id="ARBA00023054"/>
    </source>
</evidence>
<feature type="region of interest" description="Disordered" evidence="7">
    <location>
        <begin position="1"/>
        <end position="22"/>
    </location>
</feature>
<organism evidence="8 9">
    <name type="scientific">Lactobacillus amylovorus</name>
    <dbReference type="NCBI Taxonomy" id="1604"/>
    <lineage>
        <taxon>Bacteria</taxon>
        <taxon>Bacillati</taxon>
        <taxon>Bacillota</taxon>
        <taxon>Bacilli</taxon>
        <taxon>Lactobacillales</taxon>
        <taxon>Lactobacillaceae</taxon>
        <taxon>Lactobacillus</taxon>
    </lineage>
</organism>
<feature type="coiled-coil region" evidence="6">
    <location>
        <begin position="35"/>
        <end position="151"/>
    </location>
</feature>
<dbReference type="GO" id="GO:0051301">
    <property type="term" value="P:cell division"/>
    <property type="evidence" value="ECO:0007669"/>
    <property type="project" value="UniProtKB-KW"/>
</dbReference>
<evidence type="ECO:0000256" key="1">
    <source>
        <dbReference type="ARBA" id="ARBA00004496"/>
    </source>
</evidence>
<gene>
    <name evidence="8" type="ORF">ODU72_00130</name>
</gene>
<dbReference type="NCBIfam" id="TIGR03544">
    <property type="entry name" value="DivI1A_domain"/>
    <property type="match status" value="1"/>
</dbReference>
<proteinExistence type="predicted"/>
<keyword evidence="2" id="KW-0963">Cytoplasm</keyword>
<evidence type="ECO:0000256" key="7">
    <source>
        <dbReference type="SAM" id="MobiDB-lite"/>
    </source>
</evidence>
<sequence>MADKKTQLTPMDIHNKEFKSKGRNGYDRYEVDSFLDEIVDNYGDALDQIVDLKNEVVSLNSKIKDLQAQVDEYNDKKKSINKSLISAQQNADEMKERAEAEARRIVEDAKKQAETDTNYQKQQQEVISSDYKRLKEQIGEFRNRMQSMLQDEIDNLSDERWQHALDEYFHTQRFYPGGGAEPLPAGPELQEEEFAREAALDDDDDEDIDNYDENDVNSSQDPDDLSLETPDDPDDDDNDSAPKPMTGDSPSHETVNIKPDDAASKLGSMIVFPDDYKK</sequence>
<keyword evidence="4 6" id="KW-0175">Coiled coil</keyword>
<dbReference type="PANTHER" id="PTHR35794:SF1">
    <property type="entry name" value="CELL CYCLE PROTEIN GPSB"/>
    <property type="match status" value="1"/>
</dbReference>
<dbReference type="PANTHER" id="PTHR35794">
    <property type="entry name" value="CELL DIVISION PROTEIN DIVIVA"/>
    <property type="match status" value="1"/>
</dbReference>
<evidence type="ECO:0000256" key="2">
    <source>
        <dbReference type="ARBA" id="ARBA00022490"/>
    </source>
</evidence>
<accession>A0A9X3W2Z2</accession>
<evidence type="ECO:0000313" key="9">
    <source>
        <dbReference type="Proteomes" id="UP001141981"/>
    </source>
</evidence>
<reference evidence="8" key="2">
    <citation type="submission" date="2022-10" db="EMBL/GenBank/DDBJ databases">
        <authorList>
            <person name="Kostovova I."/>
            <person name="Moravkova M."/>
            <person name="Pechar R."/>
        </authorList>
    </citation>
    <scope>NUCLEOTIDE SEQUENCE</scope>
    <source>
        <strain evidence="8">M490A</strain>
    </source>
</reference>
<feature type="compositionally biased region" description="Acidic residues" evidence="7">
    <location>
        <begin position="200"/>
        <end position="239"/>
    </location>
</feature>
<evidence type="ECO:0000256" key="6">
    <source>
        <dbReference type="SAM" id="Coils"/>
    </source>
</evidence>
<dbReference type="EMBL" id="JAOTGY010000001">
    <property type="protein sequence ID" value="MDB6257099.1"/>
    <property type="molecule type" value="Genomic_DNA"/>
</dbReference>
<dbReference type="AlphaFoldDB" id="A0A9X3W2Z2"/>
<keyword evidence="3" id="KW-0132">Cell division</keyword>
<dbReference type="RefSeq" id="WP_271867984.1">
    <property type="nucleotide sequence ID" value="NZ_JAOTGS010000004.1"/>
</dbReference>
<evidence type="ECO:0000313" key="8">
    <source>
        <dbReference type="EMBL" id="MDB6257099.1"/>
    </source>
</evidence>
<evidence type="ECO:0000256" key="3">
    <source>
        <dbReference type="ARBA" id="ARBA00022618"/>
    </source>
</evidence>
<comment type="caution">
    <text evidence="8">The sequence shown here is derived from an EMBL/GenBank/DDBJ whole genome shotgun (WGS) entry which is preliminary data.</text>
</comment>